<evidence type="ECO:0000313" key="2">
    <source>
        <dbReference type="Proteomes" id="UP000182248"/>
    </source>
</evidence>
<keyword evidence="2" id="KW-1185">Reference proteome</keyword>
<dbReference type="Gene3D" id="2.60.40.10">
    <property type="entry name" value="Immunoglobulins"/>
    <property type="match status" value="3"/>
</dbReference>
<proteinExistence type="predicted"/>
<dbReference type="OrthoDB" id="678019at2"/>
<name>A0A1K1NR96_9FLAO</name>
<accession>A0A1K1NR96</accession>
<evidence type="ECO:0000313" key="1">
    <source>
        <dbReference type="EMBL" id="SFW38000.1"/>
    </source>
</evidence>
<dbReference type="Pfam" id="PF13585">
    <property type="entry name" value="CHU_C"/>
    <property type="match status" value="1"/>
</dbReference>
<dbReference type="AlphaFoldDB" id="A0A1K1NR96"/>
<dbReference type="InterPro" id="IPR013783">
    <property type="entry name" value="Ig-like_fold"/>
</dbReference>
<dbReference type="EMBL" id="FPJE01000006">
    <property type="protein sequence ID" value="SFW38000.1"/>
    <property type="molecule type" value="Genomic_DNA"/>
</dbReference>
<sequence>MPMDQKLPHFTKIYIGFLFFFISVGGSFSYAQTLYKPTLQFENPCASAGFNTYKIGFSWDPPMVDASNEFILELSDPNGDFSNSTELTRITDKNGSFNFEIQFGFPVTIAGDEYRVRVRSTSPQRTGSPSDRFSAYYRNVLSPLTINVINGSVEGNVALCNGGTYELSVHNYPDENSYIWYRNGVEIPGETTVSLEVSQGGSYYAEVNYGEYCSSDTSSNLVNVTLGAALEVNINNGDNALEVCPDDEPRLTADFDDTSAMYTWFKDAEQIGAAGYRPELALDMPDPSGEYYLRVENSGGCVTESNRVTVSLPYVSVTTDAPQEVVLFPGNDISVNVSTTANAPEYTWYKNDVAIAGEEAASLVISQPGIYKVKVKQTSGCELEVFSQEIRVSEPQNFTLIIAPGESYSPCENASATLVLSGIFAETIDGSSVDVYEEYRNVFNYQWYRNNNYLDGRTGTSLTINQPSDNGLYTLKATLGDEVMVSNTIDLKIRLEETVSIEASDDILCGGAITINITTGTGNTDYTYAWYKDGEKISENTTALNIEEEGTYRLGVSAYGCTVFSNELIIHPFDESVIEVDSPERIILPEGTSKTITVSGGDSYAWYNSENELISDIASITLYEEGKFYLLAYLGNCEVYREFTVAFQDMYIVPNVVSPNNDGINDYWVLPNIYAFNPDVEVVILNAEGKIVLRTTEYQNNWPESSLTYSLNKPVFYYRILKDGLEVIRQGTITLIR</sequence>
<gene>
    <name evidence="1" type="ORF">SAMN02927921_01401</name>
</gene>
<reference evidence="1 2" key="1">
    <citation type="submission" date="2016-11" db="EMBL/GenBank/DDBJ databases">
        <authorList>
            <person name="Jaros S."/>
            <person name="Januszkiewicz K."/>
            <person name="Wedrychowicz H."/>
        </authorList>
    </citation>
    <scope>NUCLEOTIDE SEQUENCE [LARGE SCALE GENOMIC DNA]</scope>
    <source>
        <strain evidence="1 2">CGMCC 1.12145</strain>
    </source>
</reference>
<dbReference type="STRING" id="1150368.SAMN02927921_01401"/>
<protein>
    <submittedName>
        <fullName evidence="1">Gliding motility-associated C-terminal domain-containing protein</fullName>
    </submittedName>
</protein>
<organism evidence="1 2">
    <name type="scientific">Sinomicrobium oceani</name>
    <dbReference type="NCBI Taxonomy" id="1150368"/>
    <lineage>
        <taxon>Bacteria</taxon>
        <taxon>Pseudomonadati</taxon>
        <taxon>Bacteroidota</taxon>
        <taxon>Flavobacteriia</taxon>
        <taxon>Flavobacteriales</taxon>
        <taxon>Flavobacteriaceae</taxon>
        <taxon>Sinomicrobium</taxon>
    </lineage>
</organism>
<dbReference type="Proteomes" id="UP000182248">
    <property type="component" value="Unassembled WGS sequence"/>
</dbReference>